<keyword evidence="2" id="KW-1185">Reference proteome</keyword>
<organism evidence="1 2">
    <name type="scientific">Arthroderma benhamiae (strain ATCC MYA-4681 / CBS 112371)</name>
    <name type="common">Trichophyton mentagrophytes</name>
    <dbReference type="NCBI Taxonomy" id="663331"/>
    <lineage>
        <taxon>Eukaryota</taxon>
        <taxon>Fungi</taxon>
        <taxon>Dikarya</taxon>
        <taxon>Ascomycota</taxon>
        <taxon>Pezizomycotina</taxon>
        <taxon>Eurotiomycetes</taxon>
        <taxon>Eurotiomycetidae</taxon>
        <taxon>Onygenales</taxon>
        <taxon>Arthrodermataceae</taxon>
        <taxon>Trichophyton</taxon>
    </lineage>
</organism>
<name>D4ANH8_ARTBC</name>
<dbReference type="AlphaFoldDB" id="D4ANH8"/>
<proteinExistence type="predicted"/>
<comment type="caution">
    <text evidence="1">The sequence shown here is derived from an EMBL/GenBank/DDBJ whole genome shotgun (WGS) entry which is preliminary data.</text>
</comment>
<gene>
    <name evidence="1" type="ORF">ARB_05783</name>
</gene>
<sequence length="257" mass="29280">MHVVLGSTNNKYIKKAKKKRKVEKEAEISSWGLALFPRDPPAGNTASSIFADGVPADPFLDYGIELCAANSHTKNTRLQQAFKESKGEKLVAEKMHVACQSQVCTQICHADENTTLQARLNCRDFGDGEESFLEFATGEELGNPRRYPNWPIPSCHYYLQKRCQTQWKRTPQAPNQRGLCQEHIALLGFYDAMPCGKRNGRPSDESQGGQPYPTAHEDKIETWIPRAQRTFYTWAGEEKCHGAWLWLRIIQPWPRSR</sequence>
<dbReference type="GeneID" id="9521867"/>
<dbReference type="EMBL" id="ABSU01000003">
    <property type="protein sequence ID" value="EFE35739.1"/>
    <property type="molecule type" value="Genomic_DNA"/>
</dbReference>
<evidence type="ECO:0000313" key="2">
    <source>
        <dbReference type="Proteomes" id="UP000008866"/>
    </source>
</evidence>
<dbReference type="RefSeq" id="XP_003016384.1">
    <property type="nucleotide sequence ID" value="XM_003016338.1"/>
</dbReference>
<dbReference type="KEGG" id="abe:ARB_05783"/>
<evidence type="ECO:0000313" key="1">
    <source>
        <dbReference type="EMBL" id="EFE35739.1"/>
    </source>
</evidence>
<dbReference type="eggNOG" id="ENOG502RQ72">
    <property type="taxonomic scope" value="Eukaryota"/>
</dbReference>
<reference evidence="2" key="1">
    <citation type="journal article" date="2011" name="Genome Biol.">
        <title>Comparative and functional genomics provide insights into the pathogenicity of dermatophytic fungi.</title>
        <authorList>
            <person name="Burmester A."/>
            <person name="Shelest E."/>
            <person name="Gloeckner G."/>
            <person name="Heddergott C."/>
            <person name="Schindler S."/>
            <person name="Staib P."/>
            <person name="Heidel A."/>
            <person name="Felder M."/>
            <person name="Petzold A."/>
            <person name="Szafranski K."/>
            <person name="Feuermann M."/>
            <person name="Pedruzzi I."/>
            <person name="Priebe S."/>
            <person name="Groth M."/>
            <person name="Winkler R."/>
            <person name="Li W."/>
            <person name="Kniemeyer O."/>
            <person name="Schroeckh V."/>
            <person name="Hertweck C."/>
            <person name="Hube B."/>
            <person name="White T.C."/>
            <person name="Platzer M."/>
            <person name="Guthke R."/>
            <person name="Heitman J."/>
            <person name="Woestemeyer J."/>
            <person name="Zipfel P.F."/>
            <person name="Monod M."/>
            <person name="Brakhage A.A."/>
        </authorList>
    </citation>
    <scope>NUCLEOTIDE SEQUENCE [LARGE SCALE GENOMIC DNA]</scope>
    <source>
        <strain evidence="2">ATCC MYA-4681 / CBS 112371</strain>
    </source>
</reference>
<accession>D4ANH8</accession>
<dbReference type="Proteomes" id="UP000008866">
    <property type="component" value="Unassembled WGS sequence"/>
</dbReference>
<protein>
    <submittedName>
        <fullName evidence="1">Uncharacterized protein</fullName>
    </submittedName>
</protein>
<dbReference type="HOGENOM" id="CLU_1081727_0_0_1"/>